<comment type="cofactor">
    <cofactor evidence="1">
        <name>Mg(2+)</name>
        <dbReference type="ChEBI" id="CHEBI:18420"/>
    </cofactor>
</comment>
<dbReference type="GO" id="GO:0004722">
    <property type="term" value="F:protein serine/threonine phosphatase activity"/>
    <property type="evidence" value="ECO:0007669"/>
    <property type="project" value="UniProtKB-EC"/>
</dbReference>
<feature type="non-terminal residue" evidence="2">
    <location>
        <position position="1"/>
    </location>
</feature>
<dbReference type="GO" id="GO:0046872">
    <property type="term" value="F:metal ion binding"/>
    <property type="evidence" value="ECO:0007669"/>
    <property type="project" value="UniProtKB-UniRule"/>
</dbReference>
<dbReference type="EMBL" id="JACGCM010002254">
    <property type="protein sequence ID" value="KAF6142476.1"/>
    <property type="molecule type" value="Genomic_DNA"/>
</dbReference>
<dbReference type="PANTHER" id="PTHR12320:SF83">
    <property type="entry name" value="PROTEIN PHOSPHATASE 2C 55-RELATED"/>
    <property type="match status" value="1"/>
</dbReference>
<keyword evidence="1" id="KW-0479">Metal-binding</keyword>
<name>A0A7J7LIJ1_9MAGN</name>
<evidence type="ECO:0000313" key="3">
    <source>
        <dbReference type="Proteomes" id="UP000541444"/>
    </source>
</evidence>
<proteinExistence type="inferred from homology"/>
<reference evidence="2 3" key="1">
    <citation type="journal article" date="2020" name="IScience">
        <title>Genome Sequencing of the Endangered Kingdonia uniflora (Circaeasteraceae, Ranunculales) Reveals Potential Mechanisms of Evolutionary Specialization.</title>
        <authorList>
            <person name="Sun Y."/>
            <person name="Deng T."/>
            <person name="Zhang A."/>
            <person name="Moore M.J."/>
            <person name="Landis J.B."/>
            <person name="Lin N."/>
            <person name="Zhang H."/>
            <person name="Zhang X."/>
            <person name="Huang J."/>
            <person name="Zhang X."/>
            <person name="Sun H."/>
            <person name="Wang H."/>
        </authorList>
    </citation>
    <scope>NUCLEOTIDE SEQUENCE [LARGE SCALE GENOMIC DNA]</scope>
    <source>
        <strain evidence="2">TB1705</strain>
        <tissue evidence="2">Leaf</tissue>
    </source>
</reference>
<sequence>MFCFCTVQGLHAINLGDSRFIVIRDGYTVFQSPVQQNGFNFPYQLENGINGDLPSSGQVFNVPGVPGDVIVTGTDGLFNNLFSNKITAVVVHAIRAGLELQVVAQSIASTARKRAEDTHHDTPFSPQVVVHAIIFWFSTFIFLVENGNLWLPFFPLRLYHQVVIYMITS</sequence>
<protein>
    <recommendedName>
        <fullName evidence="1">Protein phosphatase</fullName>
        <ecNumber evidence="1">3.1.3.16</ecNumber>
    </recommendedName>
</protein>
<dbReference type="InterPro" id="IPR036457">
    <property type="entry name" value="PPM-type-like_dom_sf"/>
</dbReference>
<dbReference type="PANTHER" id="PTHR12320">
    <property type="entry name" value="PROTEIN PHOSPHATASE 2C"/>
    <property type="match status" value="1"/>
</dbReference>
<dbReference type="EC" id="3.1.3.16" evidence="1"/>
<comment type="caution">
    <text evidence="2">The sequence shown here is derived from an EMBL/GenBank/DDBJ whole genome shotgun (WGS) entry which is preliminary data.</text>
</comment>
<dbReference type="Gene3D" id="3.60.40.10">
    <property type="entry name" value="PPM-type phosphatase domain"/>
    <property type="match status" value="1"/>
</dbReference>
<dbReference type="OrthoDB" id="60843at2759"/>
<keyword evidence="1" id="KW-0378">Hydrolase</keyword>
<keyword evidence="1" id="KW-0460">Magnesium</keyword>
<dbReference type="AlphaFoldDB" id="A0A7J7LIJ1"/>
<gene>
    <name evidence="2" type="ORF">GIB67_039440</name>
</gene>
<dbReference type="Proteomes" id="UP000541444">
    <property type="component" value="Unassembled WGS sequence"/>
</dbReference>
<evidence type="ECO:0000256" key="1">
    <source>
        <dbReference type="RuleBase" id="RU366020"/>
    </source>
</evidence>
<accession>A0A7J7LIJ1</accession>
<organism evidence="2 3">
    <name type="scientific">Kingdonia uniflora</name>
    <dbReference type="NCBI Taxonomy" id="39325"/>
    <lineage>
        <taxon>Eukaryota</taxon>
        <taxon>Viridiplantae</taxon>
        <taxon>Streptophyta</taxon>
        <taxon>Embryophyta</taxon>
        <taxon>Tracheophyta</taxon>
        <taxon>Spermatophyta</taxon>
        <taxon>Magnoliopsida</taxon>
        <taxon>Ranunculales</taxon>
        <taxon>Circaeasteraceae</taxon>
        <taxon>Kingdonia</taxon>
    </lineage>
</organism>
<evidence type="ECO:0000313" key="2">
    <source>
        <dbReference type="EMBL" id="KAF6142476.1"/>
    </source>
</evidence>
<comment type="catalytic activity">
    <reaction evidence="1">
        <text>O-phospho-L-threonyl-[protein] + H2O = L-threonyl-[protein] + phosphate</text>
        <dbReference type="Rhea" id="RHEA:47004"/>
        <dbReference type="Rhea" id="RHEA-COMP:11060"/>
        <dbReference type="Rhea" id="RHEA-COMP:11605"/>
        <dbReference type="ChEBI" id="CHEBI:15377"/>
        <dbReference type="ChEBI" id="CHEBI:30013"/>
        <dbReference type="ChEBI" id="CHEBI:43474"/>
        <dbReference type="ChEBI" id="CHEBI:61977"/>
        <dbReference type="EC" id="3.1.3.16"/>
    </reaction>
</comment>
<dbReference type="InterPro" id="IPR039123">
    <property type="entry name" value="PPTC7"/>
</dbReference>
<comment type="catalytic activity">
    <reaction evidence="1">
        <text>O-phospho-L-seryl-[protein] + H2O = L-seryl-[protein] + phosphate</text>
        <dbReference type="Rhea" id="RHEA:20629"/>
        <dbReference type="Rhea" id="RHEA-COMP:9863"/>
        <dbReference type="Rhea" id="RHEA-COMP:11604"/>
        <dbReference type="ChEBI" id="CHEBI:15377"/>
        <dbReference type="ChEBI" id="CHEBI:29999"/>
        <dbReference type="ChEBI" id="CHEBI:43474"/>
        <dbReference type="ChEBI" id="CHEBI:83421"/>
        <dbReference type="EC" id="3.1.3.16"/>
    </reaction>
</comment>
<keyword evidence="3" id="KW-1185">Reference proteome</keyword>
<keyword evidence="1" id="KW-0904">Protein phosphatase</keyword>
<comment type="similarity">
    <text evidence="1">Belongs to the PP2C family.</text>
</comment>
<comment type="cofactor">
    <cofactor evidence="1">
        <name>Mn(2+)</name>
        <dbReference type="ChEBI" id="CHEBI:29035"/>
    </cofactor>
</comment>
<keyword evidence="1" id="KW-0464">Manganese</keyword>
<dbReference type="SUPFAM" id="SSF81606">
    <property type="entry name" value="PP2C-like"/>
    <property type="match status" value="1"/>
</dbReference>